<evidence type="ECO:0000256" key="1">
    <source>
        <dbReference type="ARBA" id="ARBA00006432"/>
    </source>
</evidence>
<evidence type="ECO:0000313" key="5">
    <source>
        <dbReference type="Proteomes" id="UP000008385"/>
    </source>
</evidence>
<dbReference type="PATRIC" id="fig|365046.3.peg.499"/>
<dbReference type="GO" id="GO:0016874">
    <property type="term" value="F:ligase activity"/>
    <property type="evidence" value="ECO:0007669"/>
    <property type="project" value="UniProtKB-KW"/>
</dbReference>
<evidence type="ECO:0000313" key="4">
    <source>
        <dbReference type="EMBL" id="AEG91562.1"/>
    </source>
</evidence>
<dbReference type="PANTHER" id="PTHR22754">
    <property type="entry name" value="DISCO-INTERACTING PROTEIN 2 DIP2 -RELATED"/>
    <property type="match status" value="1"/>
</dbReference>
<dbReference type="InterPro" id="IPR020845">
    <property type="entry name" value="AMP-binding_CS"/>
</dbReference>
<dbReference type="FunFam" id="3.40.50.12780:FF:000013">
    <property type="entry name" value="Long-chain-fatty-acid--AMP ligase FadD32"/>
    <property type="match status" value="1"/>
</dbReference>
<dbReference type="EMBL" id="CP000245">
    <property type="protein sequence ID" value="AEG91562.1"/>
    <property type="molecule type" value="Genomic_DNA"/>
</dbReference>
<dbReference type="PROSITE" id="PS00455">
    <property type="entry name" value="AMP_BINDING"/>
    <property type="match status" value="1"/>
</dbReference>
<accession>F5XVI6</accession>
<evidence type="ECO:0000256" key="2">
    <source>
        <dbReference type="ARBA" id="ARBA00022598"/>
    </source>
</evidence>
<dbReference type="SUPFAM" id="SSF56801">
    <property type="entry name" value="Acetyl-CoA synthetase-like"/>
    <property type="match status" value="1"/>
</dbReference>
<name>F5XVI6_RAMTT</name>
<protein>
    <submittedName>
        <fullName evidence="4">Acyl-CoA ligase (Acyl-CoA synthetase)-like protein</fullName>
    </submittedName>
</protein>
<dbReference type="Proteomes" id="UP000008385">
    <property type="component" value="Chromosome"/>
</dbReference>
<dbReference type="AlphaFoldDB" id="F5XVI6"/>
<keyword evidence="2 4" id="KW-0436">Ligase</keyword>
<dbReference type="GO" id="GO:0006633">
    <property type="term" value="P:fatty acid biosynthetic process"/>
    <property type="evidence" value="ECO:0007669"/>
    <property type="project" value="TreeGrafter"/>
</dbReference>
<keyword evidence="5" id="KW-1185">Reference proteome</keyword>
<sequence length="591" mass="63179">METLVAPPTSRTGEATILEVLLRHAASTPDRVAFRFLAGGDVESDSVTFGQLADQTRALALSLHASEEMGACVLLLLDSGLAFIKAMFACMYAGLVPVAVDLPRPNRPTDRLEAIVRHSGCRALITSKADLPRVEKLIVAVPALAALECHLVDTATAGPIAGTALPRPAAGHAAFIQYTSGSTSTPRGVVVTHGNLMSNQVQIKSAFEHDEHTKFCGWLPMFHDMGLIGNVLHPLYLGIECTLMPPAAFVQRPLRWLDAISRYGATTAGGPNFAYDHCVSRIAEAEIDRLDLSGWRAAFSGAEAVRASTLREFARKFARAGFDPTAFLPCYGLAEATLLAAGHSRFGRAEPVVLRVDRAQLEQGRLRCADPAAGAAAGVELVSNGPPAPDQTIFIVDPATVQPCAAGEIGEIWLAGPNVSARYAHDAERTQSVLHARLPGCEQRFVATGDLGTLWSGELLVVGRRKNLIIVRGRKIHAEDLEHLVGRSHELFQRNRCAAFAVQADAAGEESVVIVQEAVRRPRSEAEVRQALAGALDLIAEHFDLVPLDMVLVLPGTIPVTTSGKIRHAPLRRAYLAGEIMPAPVREGSAG</sequence>
<dbReference type="RefSeq" id="WP_013899795.1">
    <property type="nucleotide sequence ID" value="NC_015677.1"/>
</dbReference>
<dbReference type="InterPro" id="IPR042099">
    <property type="entry name" value="ANL_N_sf"/>
</dbReference>
<dbReference type="Gene3D" id="3.30.300.30">
    <property type="match status" value="1"/>
</dbReference>
<dbReference type="GO" id="GO:0070566">
    <property type="term" value="F:adenylyltransferase activity"/>
    <property type="evidence" value="ECO:0007669"/>
    <property type="project" value="TreeGrafter"/>
</dbReference>
<dbReference type="GO" id="GO:0005886">
    <property type="term" value="C:plasma membrane"/>
    <property type="evidence" value="ECO:0007669"/>
    <property type="project" value="TreeGrafter"/>
</dbReference>
<dbReference type="InterPro" id="IPR000873">
    <property type="entry name" value="AMP-dep_synth/lig_dom"/>
</dbReference>
<dbReference type="HOGENOM" id="CLU_000022_23_7_4"/>
<organism evidence="4 5">
    <name type="scientific">Ramlibacter tataouinensis (strain ATCC BAA-407 / DSM 14655 / LMG 21543 / TTB310)</name>
    <dbReference type="NCBI Taxonomy" id="365046"/>
    <lineage>
        <taxon>Bacteria</taxon>
        <taxon>Pseudomonadati</taxon>
        <taxon>Pseudomonadota</taxon>
        <taxon>Betaproteobacteria</taxon>
        <taxon>Burkholderiales</taxon>
        <taxon>Comamonadaceae</taxon>
        <taxon>Ramlibacter</taxon>
    </lineage>
</organism>
<dbReference type="GO" id="GO:0071766">
    <property type="term" value="P:Actinobacterium-type cell wall biogenesis"/>
    <property type="evidence" value="ECO:0007669"/>
    <property type="project" value="UniProtKB-ARBA"/>
</dbReference>
<dbReference type="STRING" id="365046.Rta_04860"/>
<dbReference type="InterPro" id="IPR045851">
    <property type="entry name" value="AMP-bd_C_sf"/>
</dbReference>
<dbReference type="OrthoDB" id="6297021at2"/>
<proteinExistence type="inferred from homology"/>
<dbReference type="CDD" id="cd05931">
    <property type="entry name" value="FAAL"/>
    <property type="match status" value="1"/>
</dbReference>
<dbReference type="Gene3D" id="3.40.50.12780">
    <property type="entry name" value="N-terminal domain of ligase-like"/>
    <property type="match status" value="1"/>
</dbReference>
<dbReference type="Pfam" id="PF00501">
    <property type="entry name" value="AMP-binding"/>
    <property type="match status" value="1"/>
</dbReference>
<dbReference type="InterPro" id="IPR040097">
    <property type="entry name" value="FAAL/FAAC"/>
</dbReference>
<reference evidence="5" key="1">
    <citation type="submission" date="2006-01" db="EMBL/GenBank/DDBJ databases">
        <title>Genome of the cyst-dividing bacterium Ramlibacter tataouinensis.</title>
        <authorList>
            <person name="Barakat M."/>
            <person name="Ortet P."/>
            <person name="De Luca G."/>
            <person name="Jourlin-Castelli C."/>
            <person name="Ansaldi M."/>
            <person name="Py B."/>
            <person name="Fichant G."/>
            <person name="Coutinho P."/>
            <person name="Voulhoux R."/>
            <person name="Bastien O."/>
            <person name="Roy S."/>
            <person name="Marechal E."/>
            <person name="Henrissat B."/>
            <person name="Quentin Y."/>
            <person name="Noirot P."/>
            <person name="Filloux A."/>
            <person name="Mejean V."/>
            <person name="DuBow M."/>
            <person name="Barras F."/>
            <person name="Heulin T."/>
        </authorList>
    </citation>
    <scope>NUCLEOTIDE SEQUENCE [LARGE SCALE GENOMIC DNA]</scope>
    <source>
        <strain evidence="5">ATCC BAA-407 / DSM 14655 / LMG 21543 / TTB310</strain>
    </source>
</reference>
<comment type="similarity">
    <text evidence="1">Belongs to the ATP-dependent AMP-binding enzyme family.</text>
</comment>
<gene>
    <name evidence="4" type="ordered locus">Rta_04860</name>
</gene>
<dbReference type="KEGG" id="rta:Rta_04860"/>
<evidence type="ECO:0000259" key="3">
    <source>
        <dbReference type="Pfam" id="PF00501"/>
    </source>
</evidence>
<reference evidence="4 5" key="2">
    <citation type="journal article" date="2011" name="PLoS ONE">
        <title>The Cyst-Dividing Bacterium Ramlibacter tataouinensis TTB310 Genome Reveals a Well-Stocked Toolbox for Adaptation to a Desert Environment.</title>
        <authorList>
            <person name="De Luca G."/>
            <person name="Barakat M."/>
            <person name="Ortet P."/>
            <person name="Fochesato S."/>
            <person name="Jourlin-Castelli C."/>
            <person name="Ansaldi M."/>
            <person name="Py B."/>
            <person name="Fichant G."/>
            <person name="Coutinho P.M."/>
            <person name="Voulhoux R."/>
            <person name="Bastien O."/>
            <person name="Marechal E."/>
            <person name="Henrissat B."/>
            <person name="Quentin Y."/>
            <person name="Noirot P."/>
            <person name="Filloux A."/>
            <person name="Mejean V."/>
            <person name="Dubow M.S."/>
            <person name="Barras F."/>
            <person name="Barbe V."/>
            <person name="Weissenbach J."/>
            <person name="Mihalcescu I."/>
            <person name="Vermeglio A."/>
            <person name="Achouak W."/>
            <person name="Heulin T."/>
        </authorList>
    </citation>
    <scope>NUCLEOTIDE SEQUENCE [LARGE SCALE GENOMIC DNA]</scope>
    <source>
        <strain evidence="5">ATCC BAA-407 / DSM 14655 / LMG 21543 / TTB310</strain>
    </source>
</reference>
<feature type="domain" description="AMP-dependent synthetase/ligase" evidence="3">
    <location>
        <begin position="23"/>
        <end position="423"/>
    </location>
</feature>
<dbReference type="PANTHER" id="PTHR22754:SF32">
    <property type="entry name" value="DISCO-INTERACTING PROTEIN 2"/>
    <property type="match status" value="1"/>
</dbReference>
<dbReference type="eggNOG" id="COG0318">
    <property type="taxonomic scope" value="Bacteria"/>
</dbReference>